<evidence type="ECO:0000313" key="6">
    <source>
        <dbReference type="EMBL" id="GGJ07328.1"/>
    </source>
</evidence>
<feature type="site" description="Important for substrate specificity" evidence="4">
    <location>
        <position position="165"/>
    </location>
</feature>
<dbReference type="NCBIfam" id="TIGR01694">
    <property type="entry name" value="MTAP"/>
    <property type="match status" value="1"/>
</dbReference>
<keyword evidence="1 4" id="KW-0328">Glycosyltransferase</keyword>
<keyword evidence="3 4" id="KW-0660">Purine salvage</keyword>
<dbReference type="PANTHER" id="PTHR42679">
    <property type="entry name" value="S-METHYL-5'-THIOADENOSINE PHOSPHORYLASE"/>
    <property type="match status" value="1"/>
</dbReference>
<reference evidence="6" key="1">
    <citation type="journal article" date="2014" name="Int. J. Syst. Evol. Microbiol.">
        <title>Complete genome sequence of Corynebacterium casei LMG S-19264T (=DSM 44701T), isolated from a smear-ripened cheese.</title>
        <authorList>
            <consortium name="US DOE Joint Genome Institute (JGI-PGF)"/>
            <person name="Walter F."/>
            <person name="Albersmeier A."/>
            <person name="Kalinowski J."/>
            <person name="Ruckert C."/>
        </authorList>
    </citation>
    <scope>NUCLEOTIDE SEQUENCE</scope>
    <source>
        <strain evidence="6">JCM 18487</strain>
    </source>
</reference>
<accession>A0A917KBK3</accession>
<dbReference type="Gene3D" id="3.40.50.1580">
    <property type="entry name" value="Nucleoside phosphorylase domain"/>
    <property type="match status" value="1"/>
</dbReference>
<dbReference type="GO" id="GO:0005829">
    <property type="term" value="C:cytosol"/>
    <property type="evidence" value="ECO:0007669"/>
    <property type="project" value="TreeGrafter"/>
</dbReference>
<name>A0A917KBK3_9BACL</name>
<dbReference type="EMBL" id="BMOY01000022">
    <property type="protein sequence ID" value="GGJ07328.1"/>
    <property type="molecule type" value="Genomic_DNA"/>
</dbReference>
<sequence>MRAEFAIIGGTGVYEPGWLEGAKRVDVETPYGTAHVVVGRYKDKRIAFLPRHGVGHQLPPHRVNYRANIAALQKLGVTQVLATGAVGTLTTRCRPGSLVMVDGFIDFTKARAGTFFDGEGEVVHVDMSDPYCGRLRKALAATAETLGIELYPTGTYVCTEGPRFETPAEIRFFQAIGGTVVGMTSVPEVVLAKEAQMCYATVCMVTNWAAGLTPRPLTHEEVVAEMRRNVDRLRQLFFATLEGLTPDRGCRCQHSVAGQVKLGPRQEGP</sequence>
<gene>
    <name evidence="6" type="ORF">GCM10010885_15590</name>
</gene>
<evidence type="ECO:0000313" key="7">
    <source>
        <dbReference type="Proteomes" id="UP000637695"/>
    </source>
</evidence>
<comment type="pathway">
    <text evidence="4">Purine metabolism; purine nucleoside salvage.</text>
</comment>
<feature type="binding site" evidence="4">
    <location>
        <begin position="207"/>
        <end position="209"/>
    </location>
    <ligand>
        <name>substrate</name>
    </ligand>
</feature>
<dbReference type="CDD" id="cd09010">
    <property type="entry name" value="MTAP_SsMTAPII_like_MTIP"/>
    <property type="match status" value="1"/>
</dbReference>
<dbReference type="NCBIfam" id="NF006599">
    <property type="entry name" value="PRK09136.1"/>
    <property type="match status" value="1"/>
</dbReference>
<dbReference type="FunFam" id="3.40.50.1580:FF:000012">
    <property type="entry name" value="Probable 6-oxopurine nucleoside phosphorylase"/>
    <property type="match status" value="1"/>
</dbReference>
<comment type="similarity">
    <text evidence="4">Belongs to the PNP/MTAP phosphorylase family. MTAP subfamily.</text>
</comment>
<dbReference type="Pfam" id="PF01048">
    <property type="entry name" value="PNP_UDP_1"/>
    <property type="match status" value="1"/>
</dbReference>
<comment type="caution">
    <text evidence="4">Lacks conserved residue(s) required for the propagation of feature annotation.</text>
</comment>
<evidence type="ECO:0000256" key="1">
    <source>
        <dbReference type="ARBA" id="ARBA00022676"/>
    </source>
</evidence>
<keyword evidence="7" id="KW-1185">Reference proteome</keyword>
<dbReference type="InterPro" id="IPR035994">
    <property type="entry name" value="Nucleoside_phosphorylase_sf"/>
</dbReference>
<dbReference type="Proteomes" id="UP000637695">
    <property type="component" value="Unassembled WGS sequence"/>
</dbReference>
<dbReference type="GO" id="GO:0017061">
    <property type="term" value="F:S-methyl-5-thioadenosine phosphorylase activity"/>
    <property type="evidence" value="ECO:0007669"/>
    <property type="project" value="InterPro"/>
</dbReference>
<evidence type="ECO:0000259" key="5">
    <source>
        <dbReference type="Pfam" id="PF01048"/>
    </source>
</evidence>
<reference evidence="6" key="2">
    <citation type="submission" date="2020-09" db="EMBL/GenBank/DDBJ databases">
        <authorList>
            <person name="Sun Q."/>
            <person name="Ohkuma M."/>
        </authorList>
    </citation>
    <scope>NUCLEOTIDE SEQUENCE</scope>
    <source>
        <strain evidence="6">JCM 18487</strain>
    </source>
</reference>
<protein>
    <recommendedName>
        <fullName evidence="4">Probable 6-oxopurine nucleoside phosphorylase</fullName>
        <ecNumber evidence="4">2.4.2.1</ecNumber>
    </recommendedName>
    <alternativeName>
        <fullName evidence="4">Purine nucleoside phosphorylase</fullName>
        <shortName evidence="4">PNP</shortName>
    </alternativeName>
</protein>
<proteinExistence type="inferred from homology"/>
<comment type="function">
    <text evidence="4">Purine nucleoside phosphorylase which is highly specific for 6-oxopurine nucleosides. Cleaves guanosine or inosine to respective bases and sugar-1-phosphate molecules. Involved in purine salvage.</text>
</comment>
<dbReference type="EC" id="2.4.2.1" evidence="4"/>
<feature type="site" description="Important for substrate specificity" evidence="4">
    <location>
        <position position="219"/>
    </location>
</feature>
<comment type="miscellaneous">
    <text evidence="4">Although this enzyme belongs to the family of MTA phosphorylases based on sequence homology, it has been shown that conserved amino acid substitutions in the substrate binding pocket convert the substrate specificity of this enzyme from 6-aminopurines to 6-oxopurines.</text>
</comment>
<dbReference type="PANTHER" id="PTHR42679:SF2">
    <property type="entry name" value="S-METHYL-5'-THIOADENOSINE PHOSPHORYLASE"/>
    <property type="match status" value="1"/>
</dbReference>
<dbReference type="AlphaFoldDB" id="A0A917KBK3"/>
<dbReference type="GO" id="GO:0019509">
    <property type="term" value="P:L-methionine salvage from methylthioadenosine"/>
    <property type="evidence" value="ECO:0007669"/>
    <property type="project" value="TreeGrafter"/>
</dbReference>
<feature type="binding site" evidence="4">
    <location>
        <position position="184"/>
    </location>
    <ligand>
        <name>phosphate</name>
        <dbReference type="ChEBI" id="CHEBI:43474"/>
    </ligand>
</feature>
<comment type="catalytic activity">
    <reaction evidence="4">
        <text>a purine D-ribonucleoside + phosphate = a purine nucleobase + alpha-D-ribose 1-phosphate</text>
        <dbReference type="Rhea" id="RHEA:19805"/>
        <dbReference type="ChEBI" id="CHEBI:26386"/>
        <dbReference type="ChEBI" id="CHEBI:43474"/>
        <dbReference type="ChEBI" id="CHEBI:57720"/>
        <dbReference type="ChEBI" id="CHEBI:142355"/>
        <dbReference type="EC" id="2.4.2.1"/>
    </reaction>
</comment>
<comment type="subunit">
    <text evidence="4">Homohexamer. Dimer of a homotrimer.</text>
</comment>
<feature type="domain" description="Nucleoside phosphorylase" evidence="5">
    <location>
        <begin position="5"/>
        <end position="241"/>
    </location>
</feature>
<feature type="binding site" evidence="4">
    <location>
        <position position="11"/>
    </location>
    <ligand>
        <name>phosphate</name>
        <dbReference type="ChEBI" id="CHEBI:43474"/>
    </ligand>
</feature>
<comment type="caution">
    <text evidence="6">The sequence shown here is derived from an EMBL/GenBank/DDBJ whole genome shotgun (WGS) entry which is preliminary data.</text>
</comment>
<keyword evidence="2 4" id="KW-0808">Transferase</keyword>
<dbReference type="InterPro" id="IPR010044">
    <property type="entry name" value="MTAP"/>
</dbReference>
<dbReference type="SUPFAM" id="SSF53167">
    <property type="entry name" value="Purine and uridine phosphorylases"/>
    <property type="match status" value="1"/>
</dbReference>
<evidence type="ECO:0000256" key="3">
    <source>
        <dbReference type="ARBA" id="ARBA00022726"/>
    </source>
</evidence>
<dbReference type="RefSeq" id="WP_188882253.1">
    <property type="nucleotide sequence ID" value="NZ_BMOY01000022.1"/>
</dbReference>
<dbReference type="HAMAP" id="MF_01963">
    <property type="entry name" value="MTAP"/>
    <property type="match status" value="1"/>
</dbReference>
<dbReference type="InterPro" id="IPR000845">
    <property type="entry name" value="Nucleoside_phosphorylase_d"/>
</dbReference>
<feature type="binding site" evidence="4">
    <location>
        <position position="183"/>
    </location>
    <ligand>
        <name>substrate</name>
    </ligand>
</feature>
<evidence type="ECO:0000256" key="4">
    <source>
        <dbReference type="HAMAP-Rule" id="MF_01963"/>
    </source>
</evidence>
<dbReference type="GO" id="GO:0006166">
    <property type="term" value="P:purine ribonucleoside salvage"/>
    <property type="evidence" value="ECO:0007669"/>
    <property type="project" value="UniProtKB-UniRule"/>
</dbReference>
<evidence type="ECO:0000256" key="2">
    <source>
        <dbReference type="ARBA" id="ARBA00022679"/>
    </source>
</evidence>
<feature type="binding site" evidence="4">
    <location>
        <begin position="51"/>
        <end position="52"/>
    </location>
    <ligand>
        <name>phosphate</name>
        <dbReference type="ChEBI" id="CHEBI:43474"/>
    </ligand>
</feature>
<organism evidence="6 7">
    <name type="scientific">Alicyclobacillus cellulosilyticus</name>
    <dbReference type="NCBI Taxonomy" id="1003997"/>
    <lineage>
        <taxon>Bacteria</taxon>
        <taxon>Bacillati</taxon>
        <taxon>Bacillota</taxon>
        <taxon>Bacilli</taxon>
        <taxon>Bacillales</taxon>
        <taxon>Alicyclobacillaceae</taxon>
        <taxon>Alicyclobacillus</taxon>
    </lineage>
</organism>